<organism evidence="1 2">
    <name type="scientific">Plakobranchus ocellatus</name>
    <dbReference type="NCBI Taxonomy" id="259542"/>
    <lineage>
        <taxon>Eukaryota</taxon>
        <taxon>Metazoa</taxon>
        <taxon>Spiralia</taxon>
        <taxon>Lophotrochozoa</taxon>
        <taxon>Mollusca</taxon>
        <taxon>Gastropoda</taxon>
        <taxon>Heterobranchia</taxon>
        <taxon>Euthyneura</taxon>
        <taxon>Panpulmonata</taxon>
        <taxon>Sacoglossa</taxon>
        <taxon>Placobranchoidea</taxon>
        <taxon>Plakobranchidae</taxon>
        <taxon>Plakobranchus</taxon>
    </lineage>
</organism>
<evidence type="ECO:0000313" key="1">
    <source>
        <dbReference type="EMBL" id="GFN76681.1"/>
    </source>
</evidence>
<name>A0AAV3Y1T2_9GAST</name>
<dbReference type="Proteomes" id="UP000735302">
    <property type="component" value="Unassembled WGS sequence"/>
</dbReference>
<proteinExistence type="predicted"/>
<sequence>MIVAMVDLVACLFRNTVYIMEHCGVWLRHSNSALCKFISWLSQTNIDQKLKSDLIFPNTPNFQIKVRHYVPQAEANSTRCRSPYDSSYGRGVCGTVASESAMRSAGTFLSRFRALPPVFLA</sequence>
<accession>A0AAV3Y1T2</accession>
<dbReference type="EMBL" id="BLXT01000407">
    <property type="protein sequence ID" value="GFN76681.1"/>
    <property type="molecule type" value="Genomic_DNA"/>
</dbReference>
<dbReference type="AlphaFoldDB" id="A0AAV3Y1T2"/>
<protein>
    <submittedName>
        <fullName evidence="1">Uncharacterized protein</fullName>
    </submittedName>
</protein>
<comment type="caution">
    <text evidence="1">The sequence shown here is derived from an EMBL/GenBank/DDBJ whole genome shotgun (WGS) entry which is preliminary data.</text>
</comment>
<gene>
    <name evidence="1" type="ORF">PoB_000318700</name>
</gene>
<keyword evidence="2" id="KW-1185">Reference proteome</keyword>
<evidence type="ECO:0000313" key="2">
    <source>
        <dbReference type="Proteomes" id="UP000735302"/>
    </source>
</evidence>
<reference evidence="1 2" key="1">
    <citation type="journal article" date="2021" name="Elife">
        <title>Chloroplast acquisition without the gene transfer in kleptoplastic sea slugs, Plakobranchus ocellatus.</title>
        <authorList>
            <person name="Maeda T."/>
            <person name="Takahashi S."/>
            <person name="Yoshida T."/>
            <person name="Shimamura S."/>
            <person name="Takaki Y."/>
            <person name="Nagai Y."/>
            <person name="Toyoda A."/>
            <person name="Suzuki Y."/>
            <person name="Arimoto A."/>
            <person name="Ishii H."/>
            <person name="Satoh N."/>
            <person name="Nishiyama T."/>
            <person name="Hasebe M."/>
            <person name="Maruyama T."/>
            <person name="Minagawa J."/>
            <person name="Obokata J."/>
            <person name="Shigenobu S."/>
        </authorList>
    </citation>
    <scope>NUCLEOTIDE SEQUENCE [LARGE SCALE GENOMIC DNA]</scope>
</reference>